<dbReference type="InterPro" id="IPR029069">
    <property type="entry name" value="HotDog_dom_sf"/>
</dbReference>
<dbReference type="SUPFAM" id="SSF54637">
    <property type="entry name" value="Thioesterase/thiol ester dehydrase-isomerase"/>
    <property type="match status" value="1"/>
</dbReference>
<dbReference type="PROSITE" id="PS01328">
    <property type="entry name" value="4HBCOA_THIOESTERASE"/>
    <property type="match status" value="1"/>
</dbReference>
<dbReference type="PIRSF" id="PIRSF003230">
    <property type="entry name" value="YbgC"/>
    <property type="match status" value="1"/>
</dbReference>
<name>A0A7V2SZC0_LEUMU</name>
<comment type="similarity">
    <text evidence="1">Belongs to the 4-hydroxybenzoyl-CoA thioesterase family.</text>
</comment>
<dbReference type="InterPro" id="IPR006684">
    <property type="entry name" value="YbgC/YbaW"/>
</dbReference>
<dbReference type="EMBL" id="DRMS01000200">
    <property type="protein sequence ID" value="HFC92219.1"/>
    <property type="molecule type" value="Genomic_DNA"/>
</dbReference>
<dbReference type="InterPro" id="IPR050563">
    <property type="entry name" value="4-hydroxybenzoyl-CoA_TE"/>
</dbReference>
<dbReference type="Proteomes" id="UP000885750">
    <property type="component" value="Unassembled WGS sequence"/>
</dbReference>
<comment type="caution">
    <text evidence="3">The sequence shown here is derived from an EMBL/GenBank/DDBJ whole genome shotgun (WGS) entry which is preliminary data.</text>
</comment>
<evidence type="ECO:0000256" key="2">
    <source>
        <dbReference type="ARBA" id="ARBA00022801"/>
    </source>
</evidence>
<sequence length="144" mass="16622">MTIKTPTNSNSFSFPLRVYYEDTDAGGVVYHSNYLNFFERARTEWLRDLGYEQSDLRLKEKIIFVVRNIEIAYLKPALFNDQLIATVKIIKIGRSSIEVEQQILRQTADHEVLSTGKVIVVCVDADTFRPKKIPDNIRSVILIK</sequence>
<dbReference type="Pfam" id="PF13279">
    <property type="entry name" value="4HBT_2"/>
    <property type="match status" value="1"/>
</dbReference>
<dbReference type="FunFam" id="3.10.129.10:FF:000004">
    <property type="entry name" value="Tol-pal system-associated acyl-CoA thioesterase"/>
    <property type="match status" value="1"/>
</dbReference>
<dbReference type="AlphaFoldDB" id="A0A7V2SZC0"/>
<dbReference type="PANTHER" id="PTHR31793">
    <property type="entry name" value="4-HYDROXYBENZOYL-COA THIOESTERASE FAMILY MEMBER"/>
    <property type="match status" value="1"/>
</dbReference>
<evidence type="ECO:0000313" key="3">
    <source>
        <dbReference type="EMBL" id="HFC92219.1"/>
    </source>
</evidence>
<dbReference type="NCBIfam" id="TIGR02799">
    <property type="entry name" value="thio_ybgC"/>
    <property type="match status" value="1"/>
</dbReference>
<evidence type="ECO:0000256" key="1">
    <source>
        <dbReference type="ARBA" id="ARBA00005953"/>
    </source>
</evidence>
<accession>A0A7V2SZC0</accession>
<dbReference type="InterPro" id="IPR014166">
    <property type="entry name" value="Tol-Pal_acyl-CoA_thioesterase"/>
</dbReference>
<organism evidence="3">
    <name type="scientific">Leucothrix mucor</name>
    <dbReference type="NCBI Taxonomy" id="45248"/>
    <lineage>
        <taxon>Bacteria</taxon>
        <taxon>Pseudomonadati</taxon>
        <taxon>Pseudomonadota</taxon>
        <taxon>Gammaproteobacteria</taxon>
        <taxon>Thiotrichales</taxon>
        <taxon>Thiotrichaceae</taxon>
        <taxon>Leucothrix</taxon>
    </lineage>
</organism>
<dbReference type="CDD" id="cd00586">
    <property type="entry name" value="4HBT"/>
    <property type="match status" value="1"/>
</dbReference>
<dbReference type="PANTHER" id="PTHR31793:SF37">
    <property type="entry name" value="ACYL-COA THIOESTER HYDROLASE YBGC"/>
    <property type="match status" value="1"/>
</dbReference>
<protein>
    <submittedName>
        <fullName evidence="3">Tol-pal system-associated acyl-CoA thioesterase</fullName>
    </submittedName>
</protein>
<dbReference type="NCBIfam" id="TIGR00051">
    <property type="entry name" value="YbgC/FadM family acyl-CoA thioesterase"/>
    <property type="match status" value="1"/>
</dbReference>
<dbReference type="InterPro" id="IPR008272">
    <property type="entry name" value="HB-CoA_thioesterase_AS"/>
</dbReference>
<dbReference type="GO" id="GO:0047617">
    <property type="term" value="F:fatty acyl-CoA hydrolase activity"/>
    <property type="evidence" value="ECO:0007669"/>
    <property type="project" value="TreeGrafter"/>
</dbReference>
<keyword evidence="2" id="KW-0378">Hydrolase</keyword>
<reference evidence="3" key="1">
    <citation type="journal article" date="2020" name="mSystems">
        <title>Genome- and Community-Level Interaction Insights into Carbon Utilization and Element Cycling Functions of Hydrothermarchaeota in Hydrothermal Sediment.</title>
        <authorList>
            <person name="Zhou Z."/>
            <person name="Liu Y."/>
            <person name="Xu W."/>
            <person name="Pan J."/>
            <person name="Luo Z.H."/>
            <person name="Li M."/>
        </authorList>
    </citation>
    <scope>NUCLEOTIDE SEQUENCE [LARGE SCALE GENOMIC DNA]</scope>
    <source>
        <strain evidence="3">HyVt-493</strain>
    </source>
</reference>
<proteinExistence type="inferred from homology"/>
<gene>
    <name evidence="3" type="primary">ybgC</name>
    <name evidence="3" type="ORF">ENJ51_05335</name>
</gene>
<dbReference type="Gene3D" id="3.10.129.10">
    <property type="entry name" value="Hotdog Thioesterase"/>
    <property type="match status" value="1"/>
</dbReference>